<proteinExistence type="predicted"/>
<dbReference type="Proteomes" id="UP000438429">
    <property type="component" value="Unassembled WGS sequence"/>
</dbReference>
<protein>
    <submittedName>
        <fullName evidence="2">Uncharacterized protein</fullName>
    </submittedName>
</protein>
<sequence>MTALHRDEFQQPLSVSERPSQVLTALYCGERTEKLGHYHAERVRRLIVSNLCYTSKTNAGETVTLCRTLPQTFHNPLIWFNWSTVTYKLVLRKEVAHTMLKNDGSGDDSQRDSQLRHHQHQNRLYVGFHTRVASTLSVIHHYPSGFNWQVPGNPNKRLERPKPWSSTGDGARIERQQQHQQTQSGLSSHA</sequence>
<name>A0A6A4SFP5_SCOMX</name>
<comment type="caution">
    <text evidence="2">The sequence shown here is derived from an EMBL/GenBank/DDBJ whole genome shotgun (WGS) entry which is preliminary data.</text>
</comment>
<dbReference type="EMBL" id="VEVO01000012">
    <property type="protein sequence ID" value="KAF0033976.1"/>
    <property type="molecule type" value="Genomic_DNA"/>
</dbReference>
<accession>A0A6A4SFP5</accession>
<evidence type="ECO:0000256" key="1">
    <source>
        <dbReference type="SAM" id="MobiDB-lite"/>
    </source>
</evidence>
<reference evidence="2 3" key="1">
    <citation type="submission" date="2019-06" db="EMBL/GenBank/DDBJ databases">
        <title>Draft genomes of female and male turbot (Scophthalmus maximus).</title>
        <authorList>
            <person name="Xu H."/>
            <person name="Xu X.-W."/>
            <person name="Shao C."/>
            <person name="Chen S."/>
        </authorList>
    </citation>
    <scope>NUCLEOTIDE SEQUENCE [LARGE SCALE GENOMIC DNA]</scope>
    <source>
        <strain evidence="2">Ysfricsl-2016a</strain>
        <tissue evidence="2">Blood</tissue>
    </source>
</reference>
<feature type="region of interest" description="Disordered" evidence="1">
    <location>
        <begin position="149"/>
        <end position="190"/>
    </location>
</feature>
<evidence type="ECO:0000313" key="3">
    <source>
        <dbReference type="Proteomes" id="UP000438429"/>
    </source>
</evidence>
<gene>
    <name evidence="2" type="ORF">F2P81_014042</name>
</gene>
<evidence type="ECO:0000313" key="2">
    <source>
        <dbReference type="EMBL" id="KAF0033976.1"/>
    </source>
</evidence>
<dbReference type="AlphaFoldDB" id="A0A6A4SFP5"/>
<organism evidence="2 3">
    <name type="scientific">Scophthalmus maximus</name>
    <name type="common">Turbot</name>
    <name type="synonym">Psetta maxima</name>
    <dbReference type="NCBI Taxonomy" id="52904"/>
    <lineage>
        <taxon>Eukaryota</taxon>
        <taxon>Metazoa</taxon>
        <taxon>Chordata</taxon>
        <taxon>Craniata</taxon>
        <taxon>Vertebrata</taxon>
        <taxon>Euteleostomi</taxon>
        <taxon>Actinopterygii</taxon>
        <taxon>Neopterygii</taxon>
        <taxon>Teleostei</taxon>
        <taxon>Neoteleostei</taxon>
        <taxon>Acanthomorphata</taxon>
        <taxon>Carangaria</taxon>
        <taxon>Pleuronectiformes</taxon>
        <taxon>Pleuronectoidei</taxon>
        <taxon>Scophthalmidae</taxon>
        <taxon>Scophthalmus</taxon>
    </lineage>
</organism>